<comment type="caution">
    <text evidence="1">The sequence shown here is derived from an EMBL/GenBank/DDBJ whole genome shotgun (WGS) entry which is preliminary data.</text>
</comment>
<protein>
    <submittedName>
        <fullName evidence="1">Uncharacterized protein</fullName>
    </submittedName>
</protein>
<keyword evidence="2" id="KW-1185">Reference proteome</keyword>
<accession>A0A8H7R3U1</accession>
<sequence>MDQDQMQRLDVIHRIQEMRAIRSQKVLVDSHYIWNALNCNHYNFLFQMITNHSFNININILNIFNDNNNQLERDLNEEMFEQANFAVLIGEYEEENRILSQSSIGVSDTFEDSTVLNPVQQFSIIDHSASSQASNNGNENGNNIEFDEEYTQFFDGISFYIRQAAFSRANLEAHLSFTGALPTNTTNEEKVYIHYAGLTSRTRQTRIDEDFNITSQVFRRRIINFNEIAQPAWIIQHILNTGYLEDIFIKGLGSLSLNRANGGKLVDWHPRVVDMALTRDFFATTNGWQVCRKRLLGDAPAELFERINAHFTEYLNFTTNNSLPNCTFSDEIRNILLRNTVRDSVHFGYVKTLHLSDDSSLSALRSGISFYSNEQDIFSGPTFSSRYLTIVEPGIIVSRSATVFGAFLTDSFVQYWSTKNDPLIEITTADFFASTGVLNTMEDLEELSSKITYGLRTISCKNITKYTGDVFYGYYSPYSINISLIFVQRHHGAMKYDPEYQPLYCRESFLTSSLLERLEGIVQENKRALGGQQRFDGFDAAKRKEFYQSVKNEYDTRVKDTSVYKELQNIKRDISNVQTKLNSQHGLTRIQRNACLECSNARGQNDNPVDGEPIVPQVNQTESTNAKLGSRAYTRRSHSRLVSAPRISNTFQGAPNSEERKGQMQRNQTGYQRLNEGGLVGSAFPMPRTITNIESEKYTNWFLNAEEGADVIRSAAATGLNTYARLTEEEQDNYLQVRGFGRYHELQQRPNIQWPNSKEKYSLLVDLCDSNRFLDNIPTGFSYFKISCLSCQQSSIADRQTQHNYENQNNQLISRTEGNFVQYRLIYPHDLLRLQLIDISDDLTATKLDENAIIVKDAPVLLNRMNFGRLRPTANNMDIGYLNSILYQASNTTVHHRLAMAQDLWLKEACNNISTFNPSKAFIDNIISDSWFYDAGKRKEAIANYFEVNYAYQDVALFEDYCSFCDYYGIRVPTTSTYIGETILRFNQQHKCSNQGKKNKQCLRGESAGRLEELPYIVARYALYLHTVRPAKYINPFLWNATRRPPR</sequence>
<evidence type="ECO:0000313" key="2">
    <source>
        <dbReference type="Proteomes" id="UP000650833"/>
    </source>
</evidence>
<dbReference type="OrthoDB" id="2275372at2759"/>
<proteinExistence type="predicted"/>
<name>A0A8H7R3U1_9FUNG</name>
<dbReference type="EMBL" id="JAEPRC010000212">
    <property type="protein sequence ID" value="KAG2203891.1"/>
    <property type="molecule type" value="Genomic_DNA"/>
</dbReference>
<dbReference type="Proteomes" id="UP000650833">
    <property type="component" value="Unassembled WGS sequence"/>
</dbReference>
<gene>
    <name evidence="1" type="ORF">INT46_005761</name>
</gene>
<reference evidence="1" key="1">
    <citation type="submission" date="2020-12" db="EMBL/GenBank/DDBJ databases">
        <title>Metabolic potential, ecology and presence of endohyphal bacteria is reflected in genomic diversity of Mucoromycotina.</title>
        <authorList>
            <person name="Muszewska A."/>
            <person name="Okrasinska A."/>
            <person name="Steczkiewicz K."/>
            <person name="Drgas O."/>
            <person name="Orlowska M."/>
            <person name="Perlinska-Lenart U."/>
            <person name="Aleksandrzak-Piekarczyk T."/>
            <person name="Szatraj K."/>
            <person name="Zielenkiewicz U."/>
            <person name="Pilsyk S."/>
            <person name="Malc E."/>
            <person name="Mieczkowski P."/>
            <person name="Kruszewska J.S."/>
            <person name="Biernat P."/>
            <person name="Pawlowska J."/>
        </authorList>
    </citation>
    <scope>NUCLEOTIDE SEQUENCE</scope>
    <source>
        <strain evidence="1">CBS 226.32</strain>
    </source>
</reference>
<organism evidence="1 2">
    <name type="scientific">Mucor plumbeus</name>
    <dbReference type="NCBI Taxonomy" id="97098"/>
    <lineage>
        <taxon>Eukaryota</taxon>
        <taxon>Fungi</taxon>
        <taxon>Fungi incertae sedis</taxon>
        <taxon>Mucoromycota</taxon>
        <taxon>Mucoromycotina</taxon>
        <taxon>Mucoromycetes</taxon>
        <taxon>Mucorales</taxon>
        <taxon>Mucorineae</taxon>
        <taxon>Mucoraceae</taxon>
        <taxon>Mucor</taxon>
    </lineage>
</organism>
<dbReference type="AlphaFoldDB" id="A0A8H7R3U1"/>
<evidence type="ECO:0000313" key="1">
    <source>
        <dbReference type="EMBL" id="KAG2203891.1"/>
    </source>
</evidence>